<sequence length="214" mass="25080">MKMKKIFFLIIIYLFVNSNLAFGAGDKTAISELKTYLRTIKSVVIDFTQEDSYGKIVKGKLLIHKPYNFRCNYYPPFPLVIIGTKNFVSMYDYDMEQVSRINRSKNTFNFLLEDNEHFDKDFVFESVVNEGNISKITIYHTLTEKRSEITFNKATKQIEALKIFEDKNIITITFDKIAKVQKFSDDLFKLKNPEIFGPPERLTKSEIEKKYIVS</sequence>
<keyword evidence="1 2" id="KW-0732">Signal</keyword>
<dbReference type="CDD" id="cd16325">
    <property type="entry name" value="LolA"/>
    <property type="match status" value="1"/>
</dbReference>
<dbReference type="PANTHER" id="PTHR35869:SF1">
    <property type="entry name" value="OUTER-MEMBRANE LIPOPROTEIN CARRIER PROTEIN"/>
    <property type="match status" value="1"/>
</dbReference>
<dbReference type="Proteomes" id="UP000027161">
    <property type="component" value="Unassembled WGS sequence"/>
</dbReference>
<keyword evidence="4" id="KW-1185">Reference proteome</keyword>
<feature type="chain" id="PRO_5034423982" evidence="2">
    <location>
        <begin position="24"/>
        <end position="214"/>
    </location>
</feature>
<protein>
    <submittedName>
        <fullName evidence="3">Lipoprotein chaperone</fullName>
    </submittedName>
</protein>
<name>A0A8E0WN35_9RICK</name>
<evidence type="ECO:0000256" key="2">
    <source>
        <dbReference type="SAM" id="SignalP"/>
    </source>
</evidence>
<dbReference type="InterPro" id="IPR004564">
    <property type="entry name" value="OM_lipoprot_carrier_LolA-like"/>
</dbReference>
<evidence type="ECO:0000313" key="3">
    <source>
        <dbReference type="EMBL" id="KDO03594.1"/>
    </source>
</evidence>
<organism evidence="3 4">
    <name type="scientific">Rickettsia tamurae subsp. buchneri</name>
    <dbReference type="NCBI Taxonomy" id="1462938"/>
    <lineage>
        <taxon>Bacteria</taxon>
        <taxon>Pseudomonadati</taxon>
        <taxon>Pseudomonadota</taxon>
        <taxon>Alphaproteobacteria</taxon>
        <taxon>Rickettsiales</taxon>
        <taxon>Rickettsiaceae</taxon>
        <taxon>Rickettsieae</taxon>
        <taxon>Rickettsia</taxon>
        <taxon>spotted fever group</taxon>
    </lineage>
</organism>
<dbReference type="Pfam" id="PF03548">
    <property type="entry name" value="LolA"/>
    <property type="match status" value="1"/>
</dbReference>
<accession>A0A8E0WN35</accession>
<evidence type="ECO:0000313" key="4">
    <source>
        <dbReference type="Proteomes" id="UP000027161"/>
    </source>
</evidence>
<proteinExistence type="predicted"/>
<dbReference type="EMBL" id="JFKF01000019">
    <property type="protein sequence ID" value="KDO03594.1"/>
    <property type="molecule type" value="Genomic_DNA"/>
</dbReference>
<dbReference type="Gene3D" id="2.50.20.10">
    <property type="entry name" value="Lipoprotein localisation LolA/LolB/LppX"/>
    <property type="match status" value="1"/>
</dbReference>
<dbReference type="AlphaFoldDB" id="A0A8E0WN35"/>
<feature type="signal peptide" evidence="2">
    <location>
        <begin position="1"/>
        <end position="23"/>
    </location>
</feature>
<comment type="caution">
    <text evidence="3">The sequence shown here is derived from an EMBL/GenBank/DDBJ whole genome shotgun (WGS) entry which is preliminary data.</text>
</comment>
<reference evidence="3 4" key="1">
    <citation type="submission" date="2014-02" db="EMBL/GenBank/DDBJ databases">
        <title>Draft genome sequence of Rickettsia buchneri sp. nov. ISO7T.</title>
        <authorList>
            <person name="Felsheim R.F."/>
            <person name="Kurtti T.J."/>
            <person name="Munderloh U.G."/>
        </authorList>
    </citation>
    <scope>NUCLEOTIDE SEQUENCE [LARGE SCALE GENOMIC DNA]</scope>
    <source>
        <strain evidence="3 4">ISO7</strain>
    </source>
</reference>
<evidence type="ECO:0000256" key="1">
    <source>
        <dbReference type="ARBA" id="ARBA00022729"/>
    </source>
</evidence>
<dbReference type="SUPFAM" id="SSF89392">
    <property type="entry name" value="Prokaryotic lipoproteins and lipoprotein localization factors"/>
    <property type="match status" value="1"/>
</dbReference>
<keyword evidence="3" id="KW-0449">Lipoprotein</keyword>
<dbReference type="PANTHER" id="PTHR35869">
    <property type="entry name" value="OUTER-MEMBRANE LIPOPROTEIN CARRIER PROTEIN"/>
    <property type="match status" value="1"/>
</dbReference>
<dbReference type="InterPro" id="IPR029046">
    <property type="entry name" value="LolA/LolB/LppX"/>
</dbReference>
<gene>
    <name evidence="3" type="ORF">REISMN_00755</name>
</gene>